<dbReference type="SUPFAM" id="SSF88713">
    <property type="entry name" value="Glycoside hydrolase/deacetylase"/>
    <property type="match status" value="1"/>
</dbReference>
<accession>A0A1I0NM06</accession>
<dbReference type="STRING" id="1267423.SAMN05216290_1295"/>
<dbReference type="InterPro" id="IPR051398">
    <property type="entry name" value="Polysacch_Deacetylase"/>
</dbReference>
<dbReference type="Gene3D" id="3.20.20.370">
    <property type="entry name" value="Glycoside hydrolase/deacetylase"/>
    <property type="match status" value="1"/>
</dbReference>
<organism evidence="4 5">
    <name type="scientific">Roseivirga pacifica</name>
    <dbReference type="NCBI Taxonomy" id="1267423"/>
    <lineage>
        <taxon>Bacteria</taxon>
        <taxon>Pseudomonadati</taxon>
        <taxon>Bacteroidota</taxon>
        <taxon>Cytophagia</taxon>
        <taxon>Cytophagales</taxon>
        <taxon>Roseivirgaceae</taxon>
        <taxon>Roseivirga</taxon>
    </lineage>
</organism>
<name>A0A1I0NM06_9BACT</name>
<protein>
    <submittedName>
        <fullName evidence="4">Polysaccharide deacetylase</fullName>
    </submittedName>
</protein>
<dbReference type="PANTHER" id="PTHR34216">
    <property type="match status" value="1"/>
</dbReference>
<dbReference type="EMBL" id="FOIR01000001">
    <property type="protein sequence ID" value="SEW02210.1"/>
    <property type="molecule type" value="Genomic_DNA"/>
</dbReference>
<sequence>MESTLGKVFRRTKWLWRDLYFSSKSSEYWRHQKGGAILIYHGVDHIGSLAHNTRFIGMKDLNKQLAFFKKHWQIVSLKDYLTNNYRNDRFTIAITFDDGYLNNLELALPILESYEIPASFFVTSIQSEGYDILWSDHLDLGFQFSPEQLEIDGRVFQKGKREFFEVDTNVSLKNVCRSENFEFKQKMMAAISNLFRQNPKYDMYWNLMNDTDLKRLAASPLVTIGSHGNFHNNYGEINESEVLSDLKKSKHYLEGIIDKKIEMLAYPDGSYNRNVIDVAEKMGYQFQLAVDYLHRNDINDQRIFNRFGLNPFIKLGHQAESIIRGKY</sequence>
<evidence type="ECO:0000313" key="4">
    <source>
        <dbReference type="EMBL" id="SEW02210.1"/>
    </source>
</evidence>
<dbReference type="Pfam" id="PF01522">
    <property type="entry name" value="Polysacc_deac_1"/>
    <property type="match status" value="2"/>
</dbReference>
<dbReference type="GO" id="GO:0016810">
    <property type="term" value="F:hydrolase activity, acting on carbon-nitrogen (but not peptide) bonds"/>
    <property type="evidence" value="ECO:0007669"/>
    <property type="project" value="InterPro"/>
</dbReference>
<dbReference type="PANTHER" id="PTHR34216:SF3">
    <property type="entry name" value="POLY-BETA-1,6-N-ACETYL-D-GLUCOSAMINE N-DEACETYLASE"/>
    <property type="match status" value="1"/>
</dbReference>
<dbReference type="GO" id="GO:0005975">
    <property type="term" value="P:carbohydrate metabolic process"/>
    <property type="evidence" value="ECO:0007669"/>
    <property type="project" value="InterPro"/>
</dbReference>
<dbReference type="Proteomes" id="UP000199437">
    <property type="component" value="Unassembled WGS sequence"/>
</dbReference>
<dbReference type="CDD" id="cd10918">
    <property type="entry name" value="CE4_NodB_like_5s_6s"/>
    <property type="match status" value="1"/>
</dbReference>
<keyword evidence="5" id="KW-1185">Reference proteome</keyword>
<dbReference type="PROSITE" id="PS51677">
    <property type="entry name" value="NODB"/>
    <property type="match status" value="1"/>
</dbReference>
<comment type="subcellular location">
    <subcellularLocation>
        <location evidence="1">Secreted</location>
    </subcellularLocation>
</comment>
<keyword evidence="2" id="KW-0732">Signal</keyword>
<proteinExistence type="predicted"/>
<dbReference type="InterPro" id="IPR002509">
    <property type="entry name" value="NODB_dom"/>
</dbReference>
<dbReference type="GO" id="GO:0005576">
    <property type="term" value="C:extracellular region"/>
    <property type="evidence" value="ECO:0007669"/>
    <property type="project" value="UniProtKB-SubCell"/>
</dbReference>
<feature type="domain" description="NodB homology" evidence="3">
    <location>
        <begin position="90"/>
        <end position="327"/>
    </location>
</feature>
<evidence type="ECO:0000313" key="5">
    <source>
        <dbReference type="Proteomes" id="UP000199437"/>
    </source>
</evidence>
<evidence type="ECO:0000259" key="3">
    <source>
        <dbReference type="PROSITE" id="PS51677"/>
    </source>
</evidence>
<dbReference type="InterPro" id="IPR011330">
    <property type="entry name" value="Glyco_hydro/deAcase_b/a-brl"/>
</dbReference>
<reference evidence="5" key="1">
    <citation type="submission" date="2016-10" db="EMBL/GenBank/DDBJ databases">
        <authorList>
            <person name="Varghese N."/>
            <person name="Submissions S."/>
        </authorList>
    </citation>
    <scope>NUCLEOTIDE SEQUENCE [LARGE SCALE GENOMIC DNA]</scope>
    <source>
        <strain evidence="5">CGMCC 1.12402</strain>
    </source>
</reference>
<evidence type="ECO:0000256" key="2">
    <source>
        <dbReference type="ARBA" id="ARBA00022729"/>
    </source>
</evidence>
<dbReference type="OrthoDB" id="9778320at2"/>
<dbReference type="RefSeq" id="WP_090257691.1">
    <property type="nucleotide sequence ID" value="NZ_FOIR01000001.1"/>
</dbReference>
<gene>
    <name evidence="4" type="ORF">SAMN05216290_1295</name>
</gene>
<dbReference type="AlphaFoldDB" id="A0A1I0NM06"/>
<dbReference type="GeneID" id="99986026"/>
<evidence type="ECO:0000256" key="1">
    <source>
        <dbReference type="ARBA" id="ARBA00004613"/>
    </source>
</evidence>